<evidence type="ECO:0000313" key="4">
    <source>
        <dbReference type="Proteomes" id="UP000266482"/>
    </source>
</evidence>
<keyword evidence="1" id="KW-0472">Membrane</keyword>
<dbReference type="InterPro" id="IPR025164">
    <property type="entry name" value="Toastrack_DUF4097"/>
</dbReference>
<evidence type="ECO:0000256" key="1">
    <source>
        <dbReference type="SAM" id="Phobius"/>
    </source>
</evidence>
<dbReference type="RefSeq" id="WP_119602778.1">
    <property type="nucleotide sequence ID" value="NZ_QXQA01000022.1"/>
</dbReference>
<keyword evidence="1" id="KW-1133">Transmembrane helix</keyword>
<dbReference type="EMBL" id="QXQA01000022">
    <property type="protein sequence ID" value="RIX47856.1"/>
    <property type="molecule type" value="Genomic_DNA"/>
</dbReference>
<dbReference type="Pfam" id="PF13349">
    <property type="entry name" value="DUF4097"/>
    <property type="match status" value="1"/>
</dbReference>
<comment type="caution">
    <text evidence="3">The sequence shown here is derived from an EMBL/GenBank/DDBJ whole genome shotgun (WGS) entry which is preliminary data.</text>
</comment>
<dbReference type="Gene3D" id="2.160.20.120">
    <property type="match status" value="1"/>
</dbReference>
<dbReference type="AlphaFoldDB" id="A0A3A1UK57"/>
<organism evidence="3 4">
    <name type="scientific">Paenibacillus nanensis</name>
    <dbReference type="NCBI Taxonomy" id="393251"/>
    <lineage>
        <taxon>Bacteria</taxon>
        <taxon>Bacillati</taxon>
        <taxon>Bacillota</taxon>
        <taxon>Bacilli</taxon>
        <taxon>Bacillales</taxon>
        <taxon>Paenibacillaceae</taxon>
        <taxon>Paenibacillus</taxon>
    </lineage>
</organism>
<accession>A0A3A1UK57</accession>
<evidence type="ECO:0000313" key="3">
    <source>
        <dbReference type="EMBL" id="RIX47856.1"/>
    </source>
</evidence>
<dbReference type="PANTHER" id="PTHR34094">
    <property type="match status" value="1"/>
</dbReference>
<name>A0A3A1UK57_9BACL</name>
<feature type="domain" description="DUF4097" evidence="2">
    <location>
        <begin position="53"/>
        <end position="321"/>
    </location>
</feature>
<evidence type="ECO:0000259" key="2">
    <source>
        <dbReference type="Pfam" id="PF13349"/>
    </source>
</evidence>
<sequence length="323" mass="34692">MRPRSAFGVFLVIIGLIGLYYVFTNEGKSPLEAVKNYFTAEVYEQQTVDLNDISNLDVESGSLDVSFVPGRGSEAVLTLQGRASKNVIKNIDFTTEKNDDTLYVTLIGEQGFQFGFNWSNIKLTIELPEQAWNEWNVQVGSGDIRIDEQQFASAEIQADSGDIEVNRITVDNSLVLKVGSGDIELNNVTSHSLELETDSGDIEAERYAAEQIRFSVGSGDVSFEDGTGAISGETSSGDISLHADDLLYDTDLTTGSGNVTVSLKNDPDSLAVTFSAGSGDGKIRLDGFSYERGSNGDDEIAGAFGAGEVKLNVQTGSGDFVLK</sequence>
<dbReference type="PANTHER" id="PTHR34094:SF1">
    <property type="entry name" value="PROTEIN FAM185A"/>
    <property type="match status" value="1"/>
</dbReference>
<keyword evidence="4" id="KW-1185">Reference proteome</keyword>
<proteinExistence type="predicted"/>
<dbReference type="Proteomes" id="UP000266482">
    <property type="component" value="Unassembled WGS sequence"/>
</dbReference>
<keyword evidence="1" id="KW-0812">Transmembrane</keyword>
<protein>
    <recommendedName>
        <fullName evidence="2">DUF4097 domain-containing protein</fullName>
    </recommendedName>
</protein>
<feature type="transmembrane region" description="Helical" evidence="1">
    <location>
        <begin position="6"/>
        <end position="23"/>
    </location>
</feature>
<gene>
    <name evidence="3" type="ORF">D3P08_24580</name>
</gene>
<dbReference type="OrthoDB" id="2653282at2"/>
<reference evidence="3 4" key="1">
    <citation type="submission" date="2018-09" db="EMBL/GenBank/DDBJ databases">
        <title>Paenibacillus aracenensis nov. sp. isolated from a cave in southern Spain.</title>
        <authorList>
            <person name="Jurado V."/>
            <person name="Gutierrez-Patricio S."/>
            <person name="Gonzalez-Pimentel J.L."/>
            <person name="Miller A.Z."/>
            <person name="Laiz L."/>
            <person name="Saiz-Jimenez C."/>
        </authorList>
    </citation>
    <scope>NUCLEOTIDE SEQUENCE [LARGE SCALE GENOMIC DNA]</scope>
    <source>
        <strain evidence="3 4">DSM 22867</strain>
    </source>
</reference>